<keyword evidence="1" id="KW-0472">Membrane</keyword>
<keyword evidence="1" id="KW-0812">Transmembrane</keyword>
<feature type="transmembrane region" description="Helical" evidence="1">
    <location>
        <begin position="32"/>
        <end position="51"/>
    </location>
</feature>
<feature type="transmembrane region" description="Helical" evidence="1">
    <location>
        <begin position="128"/>
        <end position="151"/>
    </location>
</feature>
<dbReference type="Proteomes" id="UP000299211">
    <property type="component" value="Unassembled WGS sequence"/>
</dbReference>
<evidence type="ECO:0000313" key="2">
    <source>
        <dbReference type="EMBL" id="GDY75773.1"/>
    </source>
</evidence>
<evidence type="ECO:0008006" key="4">
    <source>
        <dbReference type="Google" id="ProtNLM"/>
    </source>
</evidence>
<organism evidence="2 3">
    <name type="scientific">Streptomyces avermitilis</name>
    <dbReference type="NCBI Taxonomy" id="33903"/>
    <lineage>
        <taxon>Bacteria</taxon>
        <taxon>Bacillati</taxon>
        <taxon>Actinomycetota</taxon>
        <taxon>Actinomycetes</taxon>
        <taxon>Kitasatosporales</taxon>
        <taxon>Streptomycetaceae</taxon>
        <taxon>Streptomyces</taxon>
    </lineage>
</organism>
<dbReference type="RefSeq" id="WP_010985496.1">
    <property type="nucleotide sequence ID" value="NZ_BAABTN010000027.1"/>
</dbReference>
<feature type="transmembrane region" description="Helical" evidence="1">
    <location>
        <begin position="171"/>
        <end position="197"/>
    </location>
</feature>
<feature type="transmembrane region" description="Helical" evidence="1">
    <location>
        <begin position="83"/>
        <end position="107"/>
    </location>
</feature>
<proteinExistence type="predicted"/>
<feature type="transmembrane region" description="Helical" evidence="1">
    <location>
        <begin position="285"/>
        <end position="306"/>
    </location>
</feature>
<evidence type="ECO:0000313" key="3">
    <source>
        <dbReference type="Proteomes" id="UP000299211"/>
    </source>
</evidence>
<evidence type="ECO:0000256" key="1">
    <source>
        <dbReference type="SAM" id="Phobius"/>
    </source>
</evidence>
<accession>A0A4D4MUF0</accession>
<dbReference type="GeneID" id="41541131"/>
<name>A0A4D4MUF0_STRAX</name>
<reference evidence="2 3" key="1">
    <citation type="submission" date="2019-04" db="EMBL/GenBank/DDBJ databases">
        <title>Draft genome sequences of Streptomyces avermitilis ATCC 31267.</title>
        <authorList>
            <person name="Komaki H."/>
            <person name="Tamura T."/>
            <person name="Hosoyama A."/>
        </authorList>
    </citation>
    <scope>NUCLEOTIDE SEQUENCE [LARGE SCALE GENOMIC DNA]</scope>
    <source>
        <strain evidence="2 3">ATCC 31267</strain>
    </source>
</reference>
<keyword evidence="1" id="KW-1133">Transmembrane helix</keyword>
<gene>
    <name evidence="2" type="ORF">SAV31267_052580</name>
</gene>
<comment type="caution">
    <text evidence="2">The sequence shown here is derived from an EMBL/GenBank/DDBJ whole genome shotgun (WGS) entry which is preliminary data.</text>
</comment>
<protein>
    <recommendedName>
        <fullName evidence="4">ABC transporter permease</fullName>
    </recommendedName>
</protein>
<sequence>MSATTLATPRRRTLPGPRGLVWTVLRLHRTALWIWLAFVTGTAGLLLWLYGPGATAAQQAFDTYGYYVPGGLNSTKEAYDDLFYRPATLISVATFVVPLFAGGALIGRELETGTAQLAWTQSVSPARWLAARLAVPALLIATGTGLLVALYRLLWSAHNGLLVAGYAPRELYFAIGPATVVHPLLGLALGALIGLLVRRALPAIAVAAGTQYVLTALHNRLWPFQHNTPYSPPAELSVHSGAFTSGGALIPDPGCYDSKRCLAEHHVVGFTRDYLPSPEYWPRQLLETGLLLAATAVVVAVAFRVLNRSVTTP</sequence>
<dbReference type="EMBL" id="BJHY01000001">
    <property type="protein sequence ID" value="GDY75773.1"/>
    <property type="molecule type" value="Genomic_DNA"/>
</dbReference>
<dbReference type="AlphaFoldDB" id="A0A4D4MUF0"/>
<dbReference type="STRING" id="33903.AQJ43_33690"/>